<keyword evidence="1" id="KW-0812">Transmembrane</keyword>
<evidence type="ECO:0000313" key="2">
    <source>
        <dbReference type="EMBL" id="MFD1400223.1"/>
    </source>
</evidence>
<organism evidence="2 3">
    <name type="scientific">Lacticaseibacillus suilingensis</name>
    <dbReference type="NCBI Taxonomy" id="2799577"/>
    <lineage>
        <taxon>Bacteria</taxon>
        <taxon>Bacillati</taxon>
        <taxon>Bacillota</taxon>
        <taxon>Bacilli</taxon>
        <taxon>Lactobacillales</taxon>
        <taxon>Lactobacillaceae</taxon>
        <taxon>Lacticaseibacillus</taxon>
    </lineage>
</organism>
<dbReference type="Proteomes" id="UP001597199">
    <property type="component" value="Unassembled WGS sequence"/>
</dbReference>
<dbReference type="EMBL" id="JBHTOA010000059">
    <property type="protein sequence ID" value="MFD1400223.1"/>
    <property type="molecule type" value="Genomic_DNA"/>
</dbReference>
<reference evidence="3" key="1">
    <citation type="journal article" date="2019" name="Int. J. Syst. Evol. Microbiol.">
        <title>The Global Catalogue of Microorganisms (GCM) 10K type strain sequencing project: providing services to taxonomists for standard genome sequencing and annotation.</title>
        <authorList>
            <consortium name="The Broad Institute Genomics Platform"/>
            <consortium name="The Broad Institute Genome Sequencing Center for Infectious Disease"/>
            <person name="Wu L."/>
            <person name="Ma J."/>
        </authorList>
    </citation>
    <scope>NUCLEOTIDE SEQUENCE [LARGE SCALE GENOMIC DNA]</scope>
    <source>
        <strain evidence="3">CCM 9110</strain>
    </source>
</reference>
<comment type="caution">
    <text evidence="2">The sequence shown here is derived from an EMBL/GenBank/DDBJ whole genome shotgun (WGS) entry which is preliminary data.</text>
</comment>
<keyword evidence="1" id="KW-1133">Transmembrane helix</keyword>
<gene>
    <name evidence="2" type="ORF">ACFQ41_13095</name>
</gene>
<proteinExistence type="predicted"/>
<sequence length="198" mass="21639">MKAVKTVVALSNEAFQQRLNDSVLNLESAGMPVLGIQANQGLWIKQGTIFFEDNLSEEQRQLRYEMTHSKLLTWFNLVVDLLLLSGAGWLLLKLWNRPQVQVAVLIVVGLLAAGITLLELLNAALGFSVRELGVFTLAIALVYKALAGYLLTNLSPVFALPLAILLVSVFAIGGKPAFSKLEIWLQHVAVDRGGDTTK</sequence>
<evidence type="ECO:0000313" key="3">
    <source>
        <dbReference type="Proteomes" id="UP001597199"/>
    </source>
</evidence>
<feature type="transmembrane region" description="Helical" evidence="1">
    <location>
        <begin position="98"/>
        <end position="120"/>
    </location>
</feature>
<keyword evidence="3" id="KW-1185">Reference proteome</keyword>
<accession>A0ABW4BL63</accession>
<protein>
    <submittedName>
        <fullName evidence="2">Uncharacterized protein</fullName>
    </submittedName>
</protein>
<feature type="transmembrane region" description="Helical" evidence="1">
    <location>
        <begin position="157"/>
        <end position="174"/>
    </location>
</feature>
<dbReference type="RefSeq" id="WP_204119697.1">
    <property type="nucleotide sequence ID" value="NZ_BOLV01000022.1"/>
</dbReference>
<name>A0ABW4BL63_9LACO</name>
<feature type="transmembrane region" description="Helical" evidence="1">
    <location>
        <begin position="71"/>
        <end position="92"/>
    </location>
</feature>
<keyword evidence="1" id="KW-0472">Membrane</keyword>
<feature type="transmembrane region" description="Helical" evidence="1">
    <location>
        <begin position="132"/>
        <end position="151"/>
    </location>
</feature>
<evidence type="ECO:0000256" key="1">
    <source>
        <dbReference type="SAM" id="Phobius"/>
    </source>
</evidence>